<protein>
    <submittedName>
        <fullName evidence="1">Uncharacterized protein</fullName>
    </submittedName>
</protein>
<proteinExistence type="predicted"/>
<dbReference type="Proteomes" id="UP000184474">
    <property type="component" value="Unassembled WGS sequence"/>
</dbReference>
<accession>A0A1M6JNW4</accession>
<dbReference type="EMBL" id="FRAA01000001">
    <property type="protein sequence ID" value="SHJ48243.1"/>
    <property type="molecule type" value="Genomic_DNA"/>
</dbReference>
<evidence type="ECO:0000313" key="1">
    <source>
        <dbReference type="EMBL" id="SHJ48243.1"/>
    </source>
</evidence>
<evidence type="ECO:0000313" key="2">
    <source>
        <dbReference type="Proteomes" id="UP000184474"/>
    </source>
</evidence>
<organism evidence="1 2">
    <name type="scientific">Reichenbachiella agariperforans</name>
    <dbReference type="NCBI Taxonomy" id="156994"/>
    <lineage>
        <taxon>Bacteria</taxon>
        <taxon>Pseudomonadati</taxon>
        <taxon>Bacteroidota</taxon>
        <taxon>Cytophagia</taxon>
        <taxon>Cytophagales</taxon>
        <taxon>Reichenbachiellaceae</taxon>
        <taxon>Reichenbachiella</taxon>
    </lineage>
</organism>
<reference evidence="2" key="1">
    <citation type="submission" date="2016-11" db="EMBL/GenBank/DDBJ databases">
        <authorList>
            <person name="Varghese N."/>
            <person name="Submissions S."/>
        </authorList>
    </citation>
    <scope>NUCLEOTIDE SEQUENCE [LARGE SCALE GENOMIC DNA]</scope>
    <source>
        <strain evidence="2">DSM 26134</strain>
    </source>
</reference>
<sequence>MPDASREFSGCVRVIGVSKKLNKTLLFKLKVKNNEECSKSI</sequence>
<dbReference type="AlphaFoldDB" id="A0A1M6JNW4"/>
<gene>
    <name evidence="1" type="ORF">SAMN04488028_101259</name>
</gene>
<keyword evidence="2" id="KW-1185">Reference proteome</keyword>
<name>A0A1M6JNW4_REIAG</name>